<feature type="region of interest" description="Disordered" evidence="1">
    <location>
        <begin position="122"/>
        <end position="142"/>
    </location>
</feature>
<proteinExistence type="predicted"/>
<evidence type="ECO:0000313" key="2">
    <source>
        <dbReference type="EMBL" id="ESP01580.1"/>
    </source>
</evidence>
<evidence type="ECO:0000313" key="3">
    <source>
        <dbReference type="Proteomes" id="UP000030746"/>
    </source>
</evidence>
<dbReference type="HOGENOM" id="CLU_947455_0_0_1"/>
<evidence type="ECO:0000256" key="1">
    <source>
        <dbReference type="SAM" id="MobiDB-lite"/>
    </source>
</evidence>
<keyword evidence="3" id="KW-1185">Reference proteome</keyword>
<dbReference type="OMA" id="HSDYLMQ"/>
<gene>
    <name evidence="2" type="ORF">LOTGIDRAFT_238264</name>
</gene>
<reference evidence="2 3" key="1">
    <citation type="journal article" date="2013" name="Nature">
        <title>Insights into bilaterian evolution from three spiralian genomes.</title>
        <authorList>
            <person name="Simakov O."/>
            <person name="Marletaz F."/>
            <person name="Cho S.J."/>
            <person name="Edsinger-Gonzales E."/>
            <person name="Havlak P."/>
            <person name="Hellsten U."/>
            <person name="Kuo D.H."/>
            <person name="Larsson T."/>
            <person name="Lv J."/>
            <person name="Arendt D."/>
            <person name="Savage R."/>
            <person name="Osoegawa K."/>
            <person name="de Jong P."/>
            <person name="Grimwood J."/>
            <person name="Chapman J.A."/>
            <person name="Shapiro H."/>
            <person name="Aerts A."/>
            <person name="Otillar R.P."/>
            <person name="Terry A.Y."/>
            <person name="Boore J.L."/>
            <person name="Grigoriev I.V."/>
            <person name="Lindberg D.R."/>
            <person name="Seaver E.C."/>
            <person name="Weisblat D.A."/>
            <person name="Putnam N.H."/>
            <person name="Rokhsar D.S."/>
        </authorList>
    </citation>
    <scope>NUCLEOTIDE SEQUENCE [LARGE SCALE GENOMIC DNA]</scope>
</reference>
<sequence>MAFSDDDYLSRAVYKLNVFSSVDNLPSRSFSSRSVRRFKDPCDALERILNKTTLTTQRVTHGNIIDLGGDMLSKSKDDNLEGVERSVQRAVEAAEARATRELRAALKRLSFQKDAERQRALEKQNEYAERRAQRISEQRDRAEAERMKDLIKKMNKEKEEAVELQRQEDERLKEIAVAEACAELTKKLKKEASKEKENAVEEALKKAEITFQEREKKAIAETRQTCEAEAREAAKKQALLHDQHVQRLNQKYDALQDKLTTELKLKAKLNKDFQDLQDDYKRFLDYTDGHFHSDYLMRLRHIGRQRILPKDFEDTSVFEL</sequence>
<protein>
    <submittedName>
        <fullName evidence="2">Uncharacterized protein</fullName>
    </submittedName>
</protein>
<dbReference type="AlphaFoldDB" id="V4CHH7"/>
<dbReference type="Proteomes" id="UP000030746">
    <property type="component" value="Unassembled WGS sequence"/>
</dbReference>
<dbReference type="CTD" id="20250703"/>
<dbReference type="RefSeq" id="XP_009047751.1">
    <property type="nucleotide sequence ID" value="XM_009049503.1"/>
</dbReference>
<dbReference type="GeneID" id="20250703"/>
<organism evidence="2 3">
    <name type="scientific">Lottia gigantea</name>
    <name type="common">Giant owl limpet</name>
    <dbReference type="NCBI Taxonomy" id="225164"/>
    <lineage>
        <taxon>Eukaryota</taxon>
        <taxon>Metazoa</taxon>
        <taxon>Spiralia</taxon>
        <taxon>Lophotrochozoa</taxon>
        <taxon>Mollusca</taxon>
        <taxon>Gastropoda</taxon>
        <taxon>Patellogastropoda</taxon>
        <taxon>Lottioidea</taxon>
        <taxon>Lottiidae</taxon>
        <taxon>Lottia</taxon>
    </lineage>
</organism>
<name>V4CHH7_LOTGI</name>
<dbReference type="EMBL" id="KB200467">
    <property type="protein sequence ID" value="ESP01580.1"/>
    <property type="molecule type" value="Genomic_DNA"/>
</dbReference>
<dbReference type="KEGG" id="lgi:LOTGIDRAFT_238264"/>
<accession>V4CHH7</accession>
<dbReference type="OrthoDB" id="5982311at2759"/>